<feature type="transmembrane region" description="Helical" evidence="1">
    <location>
        <begin position="55"/>
        <end position="72"/>
    </location>
</feature>
<protein>
    <submittedName>
        <fullName evidence="2">Uncharacterized protein</fullName>
    </submittedName>
</protein>
<evidence type="ECO:0000313" key="2">
    <source>
        <dbReference type="EMBL" id="OGE98368.1"/>
    </source>
</evidence>
<dbReference type="Proteomes" id="UP000177235">
    <property type="component" value="Unassembled WGS sequence"/>
</dbReference>
<keyword evidence="1" id="KW-0472">Membrane</keyword>
<dbReference type="AlphaFoldDB" id="A0A1F5Q899"/>
<sequence length="89" mass="10495">MNQTKKIIYIASFAFLGVLLTTALHGLLEMLYIRLLTSDFQNYSLGFSWSQWFEIHKYFSIVLLIAGIVLGYQQGKHWWNVIYVQKRYG</sequence>
<name>A0A1F5Q899_9BACT</name>
<evidence type="ECO:0000256" key="1">
    <source>
        <dbReference type="SAM" id="Phobius"/>
    </source>
</evidence>
<accession>A0A1F5Q899</accession>
<organism evidence="2 3">
    <name type="scientific">Candidatus Doudnabacteria bacterium RIFCSPLOWO2_02_FULL_48_13</name>
    <dbReference type="NCBI Taxonomy" id="1817845"/>
    <lineage>
        <taxon>Bacteria</taxon>
        <taxon>Candidatus Doudnaibacteriota</taxon>
    </lineage>
</organism>
<proteinExistence type="predicted"/>
<reference evidence="2 3" key="1">
    <citation type="journal article" date="2016" name="Nat. Commun.">
        <title>Thousands of microbial genomes shed light on interconnected biogeochemical processes in an aquifer system.</title>
        <authorList>
            <person name="Anantharaman K."/>
            <person name="Brown C.T."/>
            <person name="Hug L.A."/>
            <person name="Sharon I."/>
            <person name="Castelle C.J."/>
            <person name="Probst A.J."/>
            <person name="Thomas B.C."/>
            <person name="Singh A."/>
            <person name="Wilkins M.J."/>
            <person name="Karaoz U."/>
            <person name="Brodie E.L."/>
            <person name="Williams K.H."/>
            <person name="Hubbard S.S."/>
            <person name="Banfield J.F."/>
        </authorList>
    </citation>
    <scope>NUCLEOTIDE SEQUENCE [LARGE SCALE GENOMIC DNA]</scope>
</reference>
<gene>
    <name evidence="2" type="ORF">A3J05_02195</name>
</gene>
<keyword evidence="1" id="KW-0812">Transmembrane</keyword>
<evidence type="ECO:0000313" key="3">
    <source>
        <dbReference type="Proteomes" id="UP000177235"/>
    </source>
</evidence>
<keyword evidence="1" id="KW-1133">Transmembrane helix</keyword>
<feature type="transmembrane region" description="Helical" evidence="1">
    <location>
        <begin position="7"/>
        <end position="35"/>
    </location>
</feature>
<comment type="caution">
    <text evidence="2">The sequence shown here is derived from an EMBL/GenBank/DDBJ whole genome shotgun (WGS) entry which is preliminary data.</text>
</comment>
<dbReference type="EMBL" id="MFFF01000034">
    <property type="protein sequence ID" value="OGE98368.1"/>
    <property type="molecule type" value="Genomic_DNA"/>
</dbReference>